<gene>
    <name evidence="3" type="ORF">CAL29_28915</name>
</gene>
<dbReference type="Proteomes" id="UP000216020">
    <property type="component" value="Unassembled WGS sequence"/>
</dbReference>
<accession>A0A261S619</accession>
<dbReference type="AlphaFoldDB" id="A0A261S619"/>
<proteinExistence type="predicted"/>
<dbReference type="InterPro" id="IPR029032">
    <property type="entry name" value="AhpD-like"/>
</dbReference>
<dbReference type="EMBL" id="NEVM01000005">
    <property type="protein sequence ID" value="OZI31883.1"/>
    <property type="molecule type" value="Genomic_DNA"/>
</dbReference>
<dbReference type="PANTHER" id="PTHR33570:SF2">
    <property type="entry name" value="CARBOXYMUCONOLACTONE DECARBOXYLASE-LIKE DOMAIN-CONTAINING PROTEIN"/>
    <property type="match status" value="1"/>
</dbReference>
<dbReference type="PANTHER" id="PTHR33570">
    <property type="entry name" value="4-CARBOXYMUCONOLACTONE DECARBOXYLASE FAMILY PROTEIN"/>
    <property type="match status" value="1"/>
</dbReference>
<dbReference type="Gene3D" id="1.20.1290.10">
    <property type="entry name" value="AhpD-like"/>
    <property type="match status" value="1"/>
</dbReference>
<name>A0A261S619_9BORD</name>
<reference evidence="4" key="1">
    <citation type="submission" date="2017-05" db="EMBL/GenBank/DDBJ databases">
        <title>Complete and WGS of Bordetella genogroups.</title>
        <authorList>
            <person name="Spilker T."/>
            <person name="Lipuma J."/>
        </authorList>
    </citation>
    <scope>NUCLEOTIDE SEQUENCE [LARGE SCALE GENOMIC DNA]</scope>
    <source>
        <strain evidence="4">AU16122</strain>
    </source>
</reference>
<sequence length="194" mass="21315">MRATWSSRSSTRNTSRRTPRPSSREPGAACSPCSGQPFLEDASSMKAAFDPVGVASRRGVLGDEHVSSLQSQTSEFDQAWNMYVTNVSWAGTWSRNIIDRPTLSLISLAMLAGAGQMEEFERHVRNALERTGVPLPQLREVLLHIGHYCGIPTGAACFAIVRKVMRELGVDADARDMPDVTDVYRTTRASAPEF</sequence>
<evidence type="ECO:0000313" key="4">
    <source>
        <dbReference type="Proteomes" id="UP000216020"/>
    </source>
</evidence>
<dbReference type="InterPro" id="IPR052512">
    <property type="entry name" value="4CMD/NDH-1_regulator"/>
</dbReference>
<protein>
    <recommendedName>
        <fullName evidence="2">Carboxymuconolactone decarboxylase-like domain-containing protein</fullName>
    </recommendedName>
</protein>
<dbReference type="GO" id="GO:0051920">
    <property type="term" value="F:peroxiredoxin activity"/>
    <property type="evidence" value="ECO:0007669"/>
    <property type="project" value="InterPro"/>
</dbReference>
<dbReference type="InterPro" id="IPR003779">
    <property type="entry name" value="CMD-like"/>
</dbReference>
<organism evidence="3 4">
    <name type="scientific">Bordetella genomosp. 10</name>
    <dbReference type="NCBI Taxonomy" id="1416804"/>
    <lineage>
        <taxon>Bacteria</taxon>
        <taxon>Pseudomonadati</taxon>
        <taxon>Pseudomonadota</taxon>
        <taxon>Betaproteobacteria</taxon>
        <taxon>Burkholderiales</taxon>
        <taxon>Alcaligenaceae</taxon>
        <taxon>Bordetella</taxon>
    </lineage>
</organism>
<dbReference type="OrthoDB" id="9793083at2"/>
<dbReference type="Pfam" id="PF02627">
    <property type="entry name" value="CMD"/>
    <property type="match status" value="1"/>
</dbReference>
<dbReference type="SUPFAM" id="SSF69118">
    <property type="entry name" value="AhpD-like"/>
    <property type="match status" value="1"/>
</dbReference>
<feature type="compositionally biased region" description="Low complexity" evidence="1">
    <location>
        <begin position="1"/>
        <end position="13"/>
    </location>
</feature>
<keyword evidence="4" id="KW-1185">Reference proteome</keyword>
<comment type="caution">
    <text evidence="3">The sequence shown here is derived from an EMBL/GenBank/DDBJ whole genome shotgun (WGS) entry which is preliminary data.</text>
</comment>
<evidence type="ECO:0000259" key="2">
    <source>
        <dbReference type="Pfam" id="PF02627"/>
    </source>
</evidence>
<feature type="domain" description="Carboxymuconolactone decarboxylase-like" evidence="2">
    <location>
        <begin position="83"/>
        <end position="162"/>
    </location>
</feature>
<evidence type="ECO:0000256" key="1">
    <source>
        <dbReference type="SAM" id="MobiDB-lite"/>
    </source>
</evidence>
<feature type="region of interest" description="Disordered" evidence="1">
    <location>
        <begin position="1"/>
        <end position="31"/>
    </location>
</feature>
<evidence type="ECO:0000313" key="3">
    <source>
        <dbReference type="EMBL" id="OZI31883.1"/>
    </source>
</evidence>